<comment type="caution">
    <text evidence="3">The sequence shown here is derived from an EMBL/GenBank/DDBJ whole genome shotgun (WGS) entry which is preliminary data.</text>
</comment>
<dbReference type="AlphaFoldDB" id="A0A8J6XXV4"/>
<dbReference type="EMBL" id="JACXWD010000007">
    <property type="protein sequence ID" value="MBD3867210.1"/>
    <property type="molecule type" value="Genomic_DNA"/>
</dbReference>
<sequence>MKKTIAILAILAVVALTAPVLAGEGHKCTAGTQECLDKMAAKLASKGWVGIELDKTDKGELVITKVIKHSPAQEAGLKKGDILVAMNGLSLTDESEENQKKLEKTWMTFKPGNEVAYAINRDGKKTKAKITLGQMPEEMVASYVGRHMLEHSTTAVAKK</sequence>
<evidence type="ECO:0000313" key="4">
    <source>
        <dbReference type="Proteomes" id="UP000648239"/>
    </source>
</evidence>
<organism evidence="3 4">
    <name type="scientific">Candidatus Polarisedimenticola svalbardensis</name>
    <dbReference type="NCBI Taxonomy" id="2886004"/>
    <lineage>
        <taxon>Bacteria</taxon>
        <taxon>Pseudomonadati</taxon>
        <taxon>Acidobacteriota</taxon>
        <taxon>Candidatus Polarisedimenticolia</taxon>
        <taxon>Candidatus Polarisedimenticolales</taxon>
        <taxon>Candidatus Polarisedimenticolaceae</taxon>
        <taxon>Candidatus Polarisedimenticola</taxon>
    </lineage>
</organism>
<evidence type="ECO:0000313" key="3">
    <source>
        <dbReference type="EMBL" id="MBD3867210.1"/>
    </source>
</evidence>
<evidence type="ECO:0000259" key="2">
    <source>
        <dbReference type="PROSITE" id="PS50106"/>
    </source>
</evidence>
<dbReference type="Proteomes" id="UP000648239">
    <property type="component" value="Unassembled WGS sequence"/>
</dbReference>
<protein>
    <submittedName>
        <fullName evidence="3">PDZ domain-containing protein</fullName>
    </submittedName>
</protein>
<feature type="signal peptide" evidence="1">
    <location>
        <begin position="1"/>
        <end position="22"/>
    </location>
</feature>
<evidence type="ECO:0000256" key="1">
    <source>
        <dbReference type="SAM" id="SignalP"/>
    </source>
</evidence>
<name>A0A8J6XXV4_9BACT</name>
<dbReference type="InterPro" id="IPR001478">
    <property type="entry name" value="PDZ"/>
</dbReference>
<keyword evidence="1" id="KW-0732">Signal</keyword>
<dbReference type="PROSITE" id="PS50106">
    <property type="entry name" value="PDZ"/>
    <property type="match status" value="1"/>
</dbReference>
<reference evidence="3 4" key="1">
    <citation type="submission" date="2020-08" db="EMBL/GenBank/DDBJ databases">
        <title>Acidobacteriota in marine sediments use diverse sulfur dissimilation pathways.</title>
        <authorList>
            <person name="Wasmund K."/>
        </authorList>
    </citation>
    <scope>NUCLEOTIDE SEQUENCE [LARGE SCALE GENOMIC DNA]</scope>
    <source>
        <strain evidence="3">MAG AM4</strain>
    </source>
</reference>
<accession>A0A8J6XXV4</accession>
<dbReference type="InterPro" id="IPR036034">
    <property type="entry name" value="PDZ_sf"/>
</dbReference>
<proteinExistence type="predicted"/>
<gene>
    <name evidence="3" type="ORF">IFK94_03710</name>
</gene>
<dbReference type="SUPFAM" id="SSF50156">
    <property type="entry name" value="PDZ domain-like"/>
    <property type="match status" value="1"/>
</dbReference>
<dbReference type="Gene3D" id="2.30.42.10">
    <property type="match status" value="1"/>
</dbReference>
<dbReference type="SMART" id="SM00228">
    <property type="entry name" value="PDZ"/>
    <property type="match status" value="1"/>
</dbReference>
<feature type="chain" id="PRO_5035255816" evidence="1">
    <location>
        <begin position="23"/>
        <end position="159"/>
    </location>
</feature>
<feature type="domain" description="PDZ" evidence="2">
    <location>
        <begin position="38"/>
        <end position="98"/>
    </location>
</feature>
<dbReference type="Pfam" id="PF13180">
    <property type="entry name" value="PDZ_2"/>
    <property type="match status" value="1"/>
</dbReference>